<dbReference type="InterPro" id="IPR008972">
    <property type="entry name" value="Cupredoxin"/>
</dbReference>
<accession>A0A660L5I2</accession>
<dbReference type="GO" id="GO:0005507">
    <property type="term" value="F:copper ion binding"/>
    <property type="evidence" value="ECO:0007669"/>
    <property type="project" value="InterPro"/>
</dbReference>
<organism evidence="4 5">
    <name type="scientific">Solirubrobacter pauli</name>
    <dbReference type="NCBI Taxonomy" id="166793"/>
    <lineage>
        <taxon>Bacteria</taxon>
        <taxon>Bacillati</taxon>
        <taxon>Actinomycetota</taxon>
        <taxon>Thermoleophilia</taxon>
        <taxon>Solirubrobacterales</taxon>
        <taxon>Solirubrobacteraceae</taxon>
        <taxon>Solirubrobacter</taxon>
    </lineage>
</organism>
<dbReference type="InterPro" id="IPR000923">
    <property type="entry name" value="BlueCu_1"/>
</dbReference>
<evidence type="ECO:0000313" key="4">
    <source>
        <dbReference type="EMBL" id="RKQ87173.1"/>
    </source>
</evidence>
<dbReference type="EMBL" id="RBIL01000002">
    <property type="protein sequence ID" value="RKQ87173.1"/>
    <property type="molecule type" value="Genomic_DNA"/>
</dbReference>
<evidence type="ECO:0000259" key="3">
    <source>
        <dbReference type="Pfam" id="PF00127"/>
    </source>
</evidence>
<dbReference type="Pfam" id="PF00127">
    <property type="entry name" value="Copper-bind"/>
    <property type="match status" value="1"/>
</dbReference>
<evidence type="ECO:0000313" key="5">
    <source>
        <dbReference type="Proteomes" id="UP000278962"/>
    </source>
</evidence>
<dbReference type="AlphaFoldDB" id="A0A660L5I2"/>
<sequence>MIKRSIAAAVGVAVLAATPGVDGATKKTITLGDNYYSPKRVTVAKGTTVTWRWPGFEEAGDVHDVKLKSGPKGVKKFHSEGAATDYEFKRKLTVPGTYKIVCTLHEEMTMTVKVRK</sequence>
<dbReference type="RefSeq" id="WP_170179415.1">
    <property type="nucleotide sequence ID" value="NZ_RBIL01000002.1"/>
</dbReference>
<feature type="domain" description="Blue (type 1) copper" evidence="3">
    <location>
        <begin position="30"/>
        <end position="114"/>
    </location>
</feature>
<keyword evidence="2" id="KW-0186">Copper</keyword>
<keyword evidence="5" id="KW-1185">Reference proteome</keyword>
<proteinExistence type="predicted"/>
<dbReference type="Gene3D" id="2.60.40.420">
    <property type="entry name" value="Cupredoxins - blue copper proteins"/>
    <property type="match status" value="1"/>
</dbReference>
<keyword evidence="1" id="KW-0479">Metal-binding</keyword>
<protein>
    <submittedName>
        <fullName evidence="4">Plastocyanin</fullName>
    </submittedName>
</protein>
<dbReference type="SUPFAM" id="SSF49503">
    <property type="entry name" value="Cupredoxins"/>
    <property type="match status" value="1"/>
</dbReference>
<gene>
    <name evidence="4" type="ORF">C8N24_5193</name>
</gene>
<dbReference type="GO" id="GO:0009055">
    <property type="term" value="F:electron transfer activity"/>
    <property type="evidence" value="ECO:0007669"/>
    <property type="project" value="InterPro"/>
</dbReference>
<dbReference type="Proteomes" id="UP000278962">
    <property type="component" value="Unassembled WGS sequence"/>
</dbReference>
<comment type="caution">
    <text evidence="4">The sequence shown here is derived from an EMBL/GenBank/DDBJ whole genome shotgun (WGS) entry which is preliminary data.</text>
</comment>
<reference evidence="4 5" key="1">
    <citation type="submission" date="2018-10" db="EMBL/GenBank/DDBJ databases">
        <title>Genomic Encyclopedia of Archaeal and Bacterial Type Strains, Phase II (KMG-II): from individual species to whole genera.</title>
        <authorList>
            <person name="Goeker M."/>
        </authorList>
    </citation>
    <scope>NUCLEOTIDE SEQUENCE [LARGE SCALE GENOMIC DNA]</scope>
    <source>
        <strain evidence="4 5">DSM 14954</strain>
    </source>
</reference>
<evidence type="ECO:0000256" key="2">
    <source>
        <dbReference type="ARBA" id="ARBA00023008"/>
    </source>
</evidence>
<evidence type="ECO:0000256" key="1">
    <source>
        <dbReference type="ARBA" id="ARBA00022723"/>
    </source>
</evidence>
<name>A0A660L5I2_9ACTN</name>